<accession>A0ACC1BNI0</accession>
<evidence type="ECO:0000313" key="1">
    <source>
        <dbReference type="EMBL" id="KAJ0100496.1"/>
    </source>
</evidence>
<comment type="caution">
    <text evidence="1">The sequence shown here is derived from an EMBL/GenBank/DDBJ whole genome shotgun (WGS) entry which is preliminary data.</text>
</comment>
<gene>
    <name evidence="1" type="ORF">Patl1_19796</name>
</gene>
<dbReference type="EMBL" id="CM047900">
    <property type="protein sequence ID" value="KAJ0100496.1"/>
    <property type="molecule type" value="Genomic_DNA"/>
</dbReference>
<keyword evidence="2" id="KW-1185">Reference proteome</keyword>
<dbReference type="Proteomes" id="UP001164250">
    <property type="component" value="Chromosome 4"/>
</dbReference>
<name>A0ACC1BNI0_9ROSI</name>
<reference evidence="2" key="1">
    <citation type="journal article" date="2023" name="G3 (Bethesda)">
        <title>Genome assembly and association tests identify interacting loci associated with vigor, precocity, and sex in interspecific pistachio rootstocks.</title>
        <authorList>
            <person name="Palmer W."/>
            <person name="Jacygrad E."/>
            <person name="Sagayaradj S."/>
            <person name="Cavanaugh K."/>
            <person name="Han R."/>
            <person name="Bertier L."/>
            <person name="Beede B."/>
            <person name="Kafkas S."/>
            <person name="Golino D."/>
            <person name="Preece J."/>
            <person name="Michelmore R."/>
        </authorList>
    </citation>
    <scope>NUCLEOTIDE SEQUENCE [LARGE SCALE GENOMIC DNA]</scope>
</reference>
<organism evidence="1 2">
    <name type="scientific">Pistacia atlantica</name>
    <dbReference type="NCBI Taxonomy" id="434234"/>
    <lineage>
        <taxon>Eukaryota</taxon>
        <taxon>Viridiplantae</taxon>
        <taxon>Streptophyta</taxon>
        <taxon>Embryophyta</taxon>
        <taxon>Tracheophyta</taxon>
        <taxon>Spermatophyta</taxon>
        <taxon>Magnoliopsida</taxon>
        <taxon>eudicotyledons</taxon>
        <taxon>Gunneridae</taxon>
        <taxon>Pentapetalae</taxon>
        <taxon>rosids</taxon>
        <taxon>malvids</taxon>
        <taxon>Sapindales</taxon>
        <taxon>Anacardiaceae</taxon>
        <taxon>Pistacia</taxon>
    </lineage>
</organism>
<sequence length="116" mass="12476">MKPKNKVTAELGCEKNEEHIIVEEGLGYQPIALVEDAAGFGNFCLLAAGLCDGVAAWLKFGAADLCRRILQICGSFSAFFGAVATEFCSNMELQQQICGSFSNKFVNLVDGCVEML</sequence>
<proteinExistence type="predicted"/>
<protein>
    <submittedName>
        <fullName evidence="1">Uncharacterized protein</fullName>
    </submittedName>
</protein>
<evidence type="ECO:0000313" key="2">
    <source>
        <dbReference type="Proteomes" id="UP001164250"/>
    </source>
</evidence>